<proteinExistence type="predicted"/>
<evidence type="ECO:0000313" key="2">
    <source>
        <dbReference type="Proteomes" id="UP000637788"/>
    </source>
</evidence>
<keyword evidence="2" id="KW-1185">Reference proteome</keyword>
<gene>
    <name evidence="1" type="ORF">GCM10010094_06330</name>
</gene>
<sequence length="87" mass="9733">MGRSRTTGTSRYYNATVDVSDAGSASLVYCEDQAKAYDMYLKPKKVNKTAVTKNSYVFYALQLRKNDHGVWAVEKLDSQRGSAKCQP</sequence>
<dbReference type="EMBL" id="BMPQ01000001">
    <property type="protein sequence ID" value="GGK48771.1"/>
    <property type="molecule type" value="Genomic_DNA"/>
</dbReference>
<reference evidence="1" key="2">
    <citation type="submission" date="2020-09" db="EMBL/GenBank/DDBJ databases">
        <authorList>
            <person name="Sun Q."/>
            <person name="Ohkuma M."/>
        </authorList>
    </citation>
    <scope>NUCLEOTIDE SEQUENCE</scope>
    <source>
        <strain evidence="1">JCM 3035</strain>
    </source>
</reference>
<reference evidence="1" key="1">
    <citation type="journal article" date="2014" name="Int. J. Syst. Evol. Microbiol.">
        <title>Complete genome sequence of Corynebacterium casei LMG S-19264T (=DSM 44701T), isolated from a smear-ripened cheese.</title>
        <authorList>
            <consortium name="US DOE Joint Genome Institute (JGI-PGF)"/>
            <person name="Walter F."/>
            <person name="Albersmeier A."/>
            <person name="Kalinowski J."/>
            <person name="Ruckert C."/>
        </authorList>
    </citation>
    <scope>NUCLEOTIDE SEQUENCE</scope>
    <source>
        <strain evidence="1">JCM 3035</strain>
    </source>
</reference>
<dbReference type="AlphaFoldDB" id="A0A917QGJ6"/>
<name>A0A917QGJ6_9ACTN</name>
<protein>
    <submittedName>
        <fullName evidence="1">Uncharacterized protein</fullName>
    </submittedName>
</protein>
<dbReference type="Proteomes" id="UP000637788">
    <property type="component" value="Unassembled WGS sequence"/>
</dbReference>
<comment type="caution">
    <text evidence="1">The sequence shown here is derived from an EMBL/GenBank/DDBJ whole genome shotgun (WGS) entry which is preliminary data.</text>
</comment>
<accession>A0A917QGJ6</accession>
<evidence type="ECO:0000313" key="1">
    <source>
        <dbReference type="EMBL" id="GGK48771.1"/>
    </source>
</evidence>
<organism evidence="1 2">
    <name type="scientific">Streptomyces flaveus</name>
    <dbReference type="NCBI Taxonomy" id="66370"/>
    <lineage>
        <taxon>Bacteria</taxon>
        <taxon>Bacillati</taxon>
        <taxon>Actinomycetota</taxon>
        <taxon>Actinomycetes</taxon>
        <taxon>Kitasatosporales</taxon>
        <taxon>Streptomycetaceae</taxon>
        <taxon>Streptomyces</taxon>
        <taxon>Streptomyces aurantiacus group</taxon>
    </lineage>
</organism>